<name>A0A7S4J731_9STRA</name>
<evidence type="ECO:0000256" key="1">
    <source>
        <dbReference type="SAM" id="Phobius"/>
    </source>
</evidence>
<feature type="signal peptide" evidence="2">
    <location>
        <begin position="1"/>
        <end position="19"/>
    </location>
</feature>
<evidence type="ECO:0000256" key="2">
    <source>
        <dbReference type="SAM" id="SignalP"/>
    </source>
</evidence>
<sequence>MKLFSLLFVACGSFGLAAAFSPKASFGVSSRYTTRTFMQGERILLFAHMAYGALLPHIVIIYFSSTSSTPGNQMESYLDSLDASKAVILECDNEGCDMVEATHDDEGWHYGDGHSAQKDAEIVMLEKEDTE</sequence>
<accession>A0A7S4J731</accession>
<organism evidence="3">
    <name type="scientific">Odontella aurita</name>
    <dbReference type="NCBI Taxonomy" id="265563"/>
    <lineage>
        <taxon>Eukaryota</taxon>
        <taxon>Sar</taxon>
        <taxon>Stramenopiles</taxon>
        <taxon>Ochrophyta</taxon>
        <taxon>Bacillariophyta</taxon>
        <taxon>Mediophyceae</taxon>
        <taxon>Biddulphiophycidae</taxon>
        <taxon>Eupodiscales</taxon>
        <taxon>Odontellaceae</taxon>
        <taxon>Odontella</taxon>
    </lineage>
</organism>
<keyword evidence="2" id="KW-0732">Signal</keyword>
<keyword evidence="1" id="KW-1133">Transmembrane helix</keyword>
<reference evidence="3" key="1">
    <citation type="submission" date="2021-01" db="EMBL/GenBank/DDBJ databases">
        <authorList>
            <person name="Corre E."/>
            <person name="Pelletier E."/>
            <person name="Niang G."/>
            <person name="Scheremetjew M."/>
            <person name="Finn R."/>
            <person name="Kale V."/>
            <person name="Holt S."/>
            <person name="Cochrane G."/>
            <person name="Meng A."/>
            <person name="Brown T."/>
            <person name="Cohen L."/>
        </authorList>
    </citation>
    <scope>NUCLEOTIDE SEQUENCE</scope>
    <source>
        <strain evidence="3">Isolate 1302-5</strain>
    </source>
</reference>
<feature type="transmembrane region" description="Helical" evidence="1">
    <location>
        <begin position="43"/>
        <end position="64"/>
    </location>
</feature>
<feature type="chain" id="PRO_5030707120" evidence="2">
    <location>
        <begin position="20"/>
        <end position="131"/>
    </location>
</feature>
<dbReference type="AlphaFoldDB" id="A0A7S4J731"/>
<evidence type="ECO:0000313" key="3">
    <source>
        <dbReference type="EMBL" id="CAE2254488.1"/>
    </source>
</evidence>
<protein>
    <submittedName>
        <fullName evidence="3">Uncharacterized protein</fullName>
    </submittedName>
</protein>
<proteinExistence type="predicted"/>
<keyword evidence="1" id="KW-0812">Transmembrane</keyword>
<keyword evidence="1" id="KW-0472">Membrane</keyword>
<dbReference type="EMBL" id="HBKQ01033773">
    <property type="protein sequence ID" value="CAE2254488.1"/>
    <property type="molecule type" value="Transcribed_RNA"/>
</dbReference>
<gene>
    <name evidence="3" type="ORF">OAUR00152_LOCUS23127</name>
</gene>